<reference evidence="3" key="1">
    <citation type="journal article" date="2019" name="Int. J. Syst. Evol. Microbiol.">
        <title>The Global Catalogue of Microorganisms (GCM) 10K type strain sequencing project: providing services to taxonomists for standard genome sequencing and annotation.</title>
        <authorList>
            <consortium name="The Broad Institute Genomics Platform"/>
            <consortium name="The Broad Institute Genome Sequencing Center for Infectious Disease"/>
            <person name="Wu L."/>
            <person name="Ma J."/>
        </authorList>
    </citation>
    <scope>NUCLEOTIDE SEQUENCE [LARGE SCALE GENOMIC DNA]</scope>
    <source>
        <strain evidence="3">JCM 18532</strain>
    </source>
</reference>
<feature type="region of interest" description="Disordered" evidence="1">
    <location>
        <begin position="1"/>
        <end position="31"/>
    </location>
</feature>
<dbReference type="Proteomes" id="UP001499882">
    <property type="component" value="Unassembled WGS sequence"/>
</dbReference>
<evidence type="ECO:0000313" key="2">
    <source>
        <dbReference type="EMBL" id="GAA4739616.1"/>
    </source>
</evidence>
<dbReference type="RefSeq" id="WP_345527110.1">
    <property type="nucleotide sequence ID" value="NZ_BAABKN010000015.1"/>
</dbReference>
<evidence type="ECO:0000256" key="1">
    <source>
        <dbReference type="SAM" id="MobiDB-lite"/>
    </source>
</evidence>
<dbReference type="EMBL" id="BAABKN010000015">
    <property type="protein sequence ID" value="GAA4739616.1"/>
    <property type="molecule type" value="Genomic_DNA"/>
</dbReference>
<evidence type="ECO:0000313" key="3">
    <source>
        <dbReference type="Proteomes" id="UP001499882"/>
    </source>
</evidence>
<comment type="caution">
    <text evidence="2">The sequence shown here is derived from an EMBL/GenBank/DDBJ whole genome shotgun (WGS) entry which is preliminary data.</text>
</comment>
<name>A0ABP8YXK9_9ACTN</name>
<gene>
    <name evidence="2" type="ORF">GCM10023350_24980</name>
</gene>
<proteinExistence type="predicted"/>
<protein>
    <submittedName>
        <fullName evidence="2">Uncharacterized protein</fullName>
    </submittedName>
</protein>
<organism evidence="2 3">
    <name type="scientific">Nocardioides endophyticus</name>
    <dbReference type="NCBI Taxonomy" id="1353775"/>
    <lineage>
        <taxon>Bacteria</taxon>
        <taxon>Bacillati</taxon>
        <taxon>Actinomycetota</taxon>
        <taxon>Actinomycetes</taxon>
        <taxon>Propionibacteriales</taxon>
        <taxon>Nocardioidaceae</taxon>
        <taxon>Nocardioides</taxon>
    </lineage>
</organism>
<sequence length="49" mass="5003">MANQSTVKVGPVPADRKTAVGKSNPIGSDSGVKTWVVGGKIHGITIKKS</sequence>
<keyword evidence="3" id="KW-1185">Reference proteome</keyword>
<accession>A0ABP8YXK9</accession>